<comment type="caution">
    <text evidence="7">The sequence shown here is derived from an EMBL/GenBank/DDBJ whole genome shotgun (WGS) entry which is preliminary data.</text>
</comment>
<comment type="function">
    <text evidence="6">DNA repair enzyme involved in the repair of deaminated bases. Selectively cleaves double-stranded DNA at the second phosphodiester bond 3' to a deoxyinosine leaving behind the intact lesion on the nicked DNA.</text>
</comment>
<gene>
    <name evidence="6" type="primary">nfi</name>
    <name evidence="7" type="ORF">ASN18_0682</name>
</gene>
<dbReference type="Pfam" id="PF04493">
    <property type="entry name" value="Endonuclease_5"/>
    <property type="match status" value="1"/>
</dbReference>
<name>A0ABR5SJA0_9BACT</name>
<dbReference type="InterPro" id="IPR007581">
    <property type="entry name" value="Endonuclease-V"/>
</dbReference>
<evidence type="ECO:0000256" key="6">
    <source>
        <dbReference type="HAMAP-Rule" id="MF_00801"/>
    </source>
</evidence>
<feature type="site" description="Interaction with target DNA" evidence="6">
    <location>
        <position position="74"/>
    </location>
</feature>
<feature type="binding site" evidence="6">
    <location>
        <position position="104"/>
    </location>
    <ligand>
        <name>Mg(2+)</name>
        <dbReference type="ChEBI" id="CHEBI:18420"/>
    </ligand>
</feature>
<proteinExistence type="inferred from homology"/>
<comment type="subcellular location">
    <subcellularLocation>
        <location evidence="1 6">Cytoplasm</location>
    </subcellularLocation>
</comment>
<keyword evidence="8" id="KW-1185">Reference proteome</keyword>
<evidence type="ECO:0000256" key="4">
    <source>
        <dbReference type="ARBA" id="ARBA00022759"/>
    </source>
</evidence>
<keyword evidence="4 6" id="KW-0255">Endonuclease</keyword>
<reference evidence="7 8" key="1">
    <citation type="submission" date="2015-11" db="EMBL/GenBank/DDBJ databases">
        <authorList>
            <person name="Lin W."/>
        </authorList>
    </citation>
    <scope>NUCLEOTIDE SEQUENCE [LARGE SCALE GENOMIC DNA]</scope>
    <source>
        <strain evidence="7 8">HCH-1</strain>
    </source>
</reference>
<keyword evidence="2 6" id="KW-0963">Cytoplasm</keyword>
<accession>A0ABR5SJA0</accession>
<dbReference type="HAMAP" id="MF_00801">
    <property type="entry name" value="Endonuclease_5"/>
    <property type="match status" value="1"/>
</dbReference>
<keyword evidence="6" id="KW-0227">DNA damage</keyword>
<dbReference type="PANTHER" id="PTHR28511">
    <property type="entry name" value="ENDONUCLEASE V"/>
    <property type="match status" value="1"/>
</dbReference>
<evidence type="ECO:0000313" key="7">
    <source>
        <dbReference type="EMBL" id="KWT91879.1"/>
    </source>
</evidence>
<organism evidence="7 8">
    <name type="scientific">Candidatus Magnetominusculus xianensis</name>
    <dbReference type="NCBI Taxonomy" id="1748249"/>
    <lineage>
        <taxon>Bacteria</taxon>
        <taxon>Pseudomonadati</taxon>
        <taxon>Nitrospirota</taxon>
        <taxon>Nitrospiria</taxon>
        <taxon>Nitrospirales</taxon>
        <taxon>Nitrospiraceae</taxon>
        <taxon>Candidatus Magnetominusculus</taxon>
    </lineage>
</organism>
<dbReference type="GO" id="GO:0043737">
    <property type="term" value="F:deoxyribonuclease V activity"/>
    <property type="evidence" value="ECO:0007669"/>
    <property type="project" value="UniProtKB-EC"/>
</dbReference>
<dbReference type="Proteomes" id="UP000060487">
    <property type="component" value="Unassembled WGS sequence"/>
</dbReference>
<feature type="binding site" evidence="6">
    <location>
        <position position="35"/>
    </location>
    <ligand>
        <name>Mg(2+)</name>
        <dbReference type="ChEBI" id="CHEBI:18420"/>
    </ligand>
</feature>
<evidence type="ECO:0000256" key="1">
    <source>
        <dbReference type="ARBA" id="ARBA00004496"/>
    </source>
</evidence>
<dbReference type="EC" id="3.1.21.7" evidence="6"/>
<comment type="catalytic activity">
    <reaction evidence="6">
        <text>Endonucleolytic cleavage at apurinic or apyrimidinic sites to products with a 5'-phosphate.</text>
        <dbReference type="EC" id="3.1.21.7"/>
    </reaction>
</comment>
<evidence type="ECO:0000256" key="2">
    <source>
        <dbReference type="ARBA" id="ARBA00022490"/>
    </source>
</evidence>
<comment type="similarity">
    <text evidence="6">Belongs to the endonuclease V family.</text>
</comment>
<evidence type="ECO:0000313" key="8">
    <source>
        <dbReference type="Proteomes" id="UP000060487"/>
    </source>
</evidence>
<protein>
    <recommendedName>
        <fullName evidence="6">Endonuclease V</fullName>
        <ecNumber evidence="6">3.1.21.7</ecNumber>
    </recommendedName>
    <alternativeName>
        <fullName evidence="6">Deoxyinosine 3'endonuclease</fullName>
    </alternativeName>
    <alternativeName>
        <fullName evidence="6">Deoxyribonuclease V</fullName>
        <shortName evidence="6">DNase V</shortName>
    </alternativeName>
</protein>
<keyword evidence="3 6" id="KW-0540">Nuclease</keyword>
<sequence>MQKIANFIRDTQNSLAARVKITALKRPIKLVAGADASCYGNNIIGSACLFTYPSLDKLDKIDESIVIQETDFPYIPGFLSFREAPALIGAIKGLRHMPDAIIVDGQGIAHPRRIGLASHIGVLLDTVTLGAAKSRLIGTYEEPGMEKGSRSPLFDSAECIGVVLRSRTGVRPLFVSPGHLIDIDGAVDMVLSCLSRYRLPEPVRCAHNAASAARQQREAILLGPPSE</sequence>
<evidence type="ECO:0000256" key="5">
    <source>
        <dbReference type="ARBA" id="ARBA00022801"/>
    </source>
</evidence>
<dbReference type="PANTHER" id="PTHR28511:SF1">
    <property type="entry name" value="ENDONUCLEASE V"/>
    <property type="match status" value="1"/>
</dbReference>
<keyword evidence="6" id="KW-0460">Magnesium</keyword>
<dbReference type="CDD" id="cd06559">
    <property type="entry name" value="Endonuclease_V"/>
    <property type="match status" value="1"/>
</dbReference>
<keyword evidence="5 6" id="KW-0378">Hydrolase</keyword>
<keyword evidence="6" id="KW-0479">Metal-binding</keyword>
<dbReference type="NCBIfam" id="NF008629">
    <property type="entry name" value="PRK11617.1"/>
    <property type="match status" value="1"/>
</dbReference>
<keyword evidence="6" id="KW-0234">DNA repair</keyword>
<comment type="cofactor">
    <cofactor evidence="6">
        <name>Mg(2+)</name>
        <dbReference type="ChEBI" id="CHEBI:18420"/>
    </cofactor>
</comment>
<dbReference type="RefSeq" id="WP_085051209.1">
    <property type="nucleotide sequence ID" value="NZ_LNQR01000027.1"/>
</dbReference>
<evidence type="ECO:0000256" key="3">
    <source>
        <dbReference type="ARBA" id="ARBA00022722"/>
    </source>
</evidence>
<dbReference type="EMBL" id="LNQR01000027">
    <property type="protein sequence ID" value="KWT91879.1"/>
    <property type="molecule type" value="Genomic_DNA"/>
</dbReference>
<dbReference type="Gene3D" id="3.30.2170.10">
    <property type="entry name" value="archaeoglobus fulgidus dsm 4304 superfamily"/>
    <property type="match status" value="1"/>
</dbReference>